<keyword evidence="3" id="KW-0805">Transcription regulation</keyword>
<dbReference type="RefSeq" id="WP_022141915.1">
    <property type="nucleotide sequence ID" value="NZ_JACRSW010000032.1"/>
</dbReference>
<comment type="caution">
    <text evidence="9">The sequence shown here is derived from an EMBL/GenBank/DDBJ whole genome shotgun (WGS) entry which is preliminary data.</text>
</comment>
<proteinExistence type="predicted"/>
<feature type="domain" description="Global transcriptional regulator CodY N-terminal" evidence="7">
    <location>
        <begin position="5"/>
        <end position="174"/>
    </location>
</feature>
<evidence type="ECO:0000256" key="4">
    <source>
        <dbReference type="ARBA" id="ARBA00023125"/>
    </source>
</evidence>
<evidence type="ECO:0000256" key="1">
    <source>
        <dbReference type="ARBA" id="ARBA00022490"/>
    </source>
</evidence>
<keyword evidence="5" id="KW-0804">Transcription</keyword>
<keyword evidence="10" id="KW-1185">Reference proteome</keyword>
<dbReference type="InterPro" id="IPR036388">
    <property type="entry name" value="WH-like_DNA-bd_sf"/>
</dbReference>
<evidence type="ECO:0000259" key="7">
    <source>
        <dbReference type="Pfam" id="PF06018"/>
    </source>
</evidence>
<dbReference type="SUPFAM" id="SSF46785">
    <property type="entry name" value="Winged helix' DNA-binding domain"/>
    <property type="match status" value="1"/>
</dbReference>
<evidence type="ECO:0000313" key="9">
    <source>
        <dbReference type="EMBL" id="MBC8557946.1"/>
    </source>
</evidence>
<protein>
    <recommendedName>
        <fullName evidence="6">Global transcriptional regulator CodY</fullName>
    </recommendedName>
</protein>
<keyword evidence="2" id="KW-0678">Repressor</keyword>
<reference evidence="9 10" key="1">
    <citation type="submission" date="2020-08" db="EMBL/GenBank/DDBJ databases">
        <title>Genome public.</title>
        <authorList>
            <person name="Liu C."/>
            <person name="Sun Q."/>
        </authorList>
    </citation>
    <scope>NUCLEOTIDE SEQUENCE [LARGE SCALE GENOMIC DNA]</scope>
    <source>
        <strain evidence="9 10">BX3</strain>
    </source>
</reference>
<accession>A0ABR7MVW7</accession>
<sequence length="264" mass="29701">MSLDLLDKTRRINQLLNERESEKIDFTTFCRVLSQTLLVNVVLVSRKGKVLGLKEKSDIPCIPQLEKLNYGDYMEETIQNRFMNILSTKENVNLLTLGFEFKDVLNYQAMIAPISMAGSRLGTLFVYRCKDPFSIDDIILTEYSTTVIGLAMQRAESEELSEETHKTQDVMAAMHTLSKLEVKAVLSVLNELDGKKEGILVTSRLADKVGITRSVIVNALKKCESAGIIHTKSSGMKGTTVQIVNDLLRYELIAQYQETEGEVR</sequence>
<name>A0ABR7MVW7_9FIRM</name>
<evidence type="ECO:0000256" key="3">
    <source>
        <dbReference type="ARBA" id="ARBA00023015"/>
    </source>
</evidence>
<dbReference type="InterPro" id="IPR029016">
    <property type="entry name" value="GAF-like_dom_sf"/>
</dbReference>
<gene>
    <name evidence="9" type="primary">codY</name>
    <name evidence="9" type="ORF">H8700_09535</name>
</gene>
<dbReference type="Gene3D" id="3.30.450.40">
    <property type="match status" value="1"/>
</dbReference>
<evidence type="ECO:0000256" key="6">
    <source>
        <dbReference type="ARBA" id="ARBA00034538"/>
    </source>
</evidence>
<dbReference type="Gene3D" id="1.10.10.10">
    <property type="entry name" value="Winged helix-like DNA-binding domain superfamily/Winged helix DNA-binding domain"/>
    <property type="match status" value="1"/>
</dbReference>
<dbReference type="NCBIfam" id="NF003170">
    <property type="entry name" value="PRK04158.1"/>
    <property type="match status" value="1"/>
</dbReference>
<evidence type="ECO:0000313" key="10">
    <source>
        <dbReference type="Proteomes" id="UP000637513"/>
    </source>
</evidence>
<dbReference type="PANTHER" id="PTHR40062">
    <property type="entry name" value="GTP-SENSING TRANSCRIPTIONAL PLEIOTROPIC REPRESSOR CODY"/>
    <property type="match status" value="1"/>
</dbReference>
<dbReference type="InterPro" id="IPR013198">
    <property type="entry name" value="GTP_trans_reg_CodY_C"/>
</dbReference>
<organism evidence="9 10">
    <name type="scientific">Jutongia hominis</name>
    <dbReference type="NCBI Taxonomy" id="2763664"/>
    <lineage>
        <taxon>Bacteria</taxon>
        <taxon>Bacillati</taxon>
        <taxon>Bacillota</taxon>
        <taxon>Clostridia</taxon>
        <taxon>Lachnospirales</taxon>
        <taxon>Lachnospiraceae</taxon>
        <taxon>Jutongia</taxon>
    </lineage>
</organism>
<dbReference type="Proteomes" id="UP000637513">
    <property type="component" value="Unassembled WGS sequence"/>
</dbReference>
<dbReference type="InterPro" id="IPR036390">
    <property type="entry name" value="WH_DNA-bd_sf"/>
</dbReference>
<dbReference type="PIRSF" id="PIRSF011572">
    <property type="entry name" value="GTP_sensing_CodY"/>
    <property type="match status" value="1"/>
</dbReference>
<dbReference type="InterPro" id="IPR010312">
    <property type="entry name" value="Transc_reg_CodY_N"/>
</dbReference>
<keyword evidence="1" id="KW-0963">Cytoplasm</keyword>
<evidence type="ECO:0000259" key="8">
    <source>
        <dbReference type="Pfam" id="PF08222"/>
    </source>
</evidence>
<feature type="domain" description="Global transcriptional regulator CodY C-terminal" evidence="8">
    <location>
        <begin position="197"/>
        <end position="248"/>
    </location>
</feature>
<dbReference type="EMBL" id="JACRSW010000032">
    <property type="protein sequence ID" value="MBC8557946.1"/>
    <property type="molecule type" value="Genomic_DNA"/>
</dbReference>
<dbReference type="Pfam" id="PF08222">
    <property type="entry name" value="HTH_CodY"/>
    <property type="match status" value="1"/>
</dbReference>
<evidence type="ECO:0000256" key="2">
    <source>
        <dbReference type="ARBA" id="ARBA00022491"/>
    </source>
</evidence>
<dbReference type="InterPro" id="IPR014154">
    <property type="entry name" value="CodY"/>
</dbReference>
<dbReference type="PANTHER" id="PTHR40062:SF1">
    <property type="entry name" value="GLOBAL TRANSCRIPTIONAL REGULATOR CODY"/>
    <property type="match status" value="1"/>
</dbReference>
<evidence type="ECO:0000256" key="5">
    <source>
        <dbReference type="ARBA" id="ARBA00023163"/>
    </source>
</evidence>
<keyword evidence="4" id="KW-0238">DNA-binding</keyword>
<dbReference type="Pfam" id="PF06018">
    <property type="entry name" value="CodY"/>
    <property type="match status" value="1"/>
</dbReference>